<evidence type="ECO:0000313" key="2">
    <source>
        <dbReference type="Proteomes" id="UP000198582"/>
    </source>
</evidence>
<evidence type="ECO:0000313" key="1">
    <source>
        <dbReference type="EMBL" id="SEP49786.1"/>
    </source>
</evidence>
<sequence length="107" mass="11427">MTDAEQIRRVRAELAELEEPAESPDGLVAVTVGAQGQLRSLWLDPRVYRNQDAAALAEDIVEAVREAAESAGARALAIAEPVLAPGDTDPFLGPAFAALDRFTRQEA</sequence>
<dbReference type="Pfam" id="PF02575">
    <property type="entry name" value="YbaB_DNA_bd"/>
    <property type="match status" value="1"/>
</dbReference>
<dbReference type="InterPro" id="IPR036894">
    <property type="entry name" value="YbaB-like_sf"/>
</dbReference>
<dbReference type="OrthoDB" id="3625992at2"/>
<dbReference type="AlphaFoldDB" id="A0A1H8YCH3"/>
<name>A0A1H8YCH3_9PSEU</name>
<reference evidence="1 2" key="1">
    <citation type="submission" date="2016-10" db="EMBL/GenBank/DDBJ databases">
        <authorList>
            <person name="de Groot N.N."/>
        </authorList>
    </citation>
    <scope>NUCLEOTIDE SEQUENCE [LARGE SCALE GENOMIC DNA]</scope>
    <source>
        <strain evidence="1 2">DSM 44993</strain>
    </source>
</reference>
<keyword evidence="2" id="KW-1185">Reference proteome</keyword>
<dbReference type="EMBL" id="FOEF01000013">
    <property type="protein sequence ID" value="SEP49786.1"/>
    <property type="molecule type" value="Genomic_DNA"/>
</dbReference>
<dbReference type="Proteomes" id="UP000198582">
    <property type="component" value="Unassembled WGS sequence"/>
</dbReference>
<protein>
    <submittedName>
        <fullName evidence="1">Conserved DNA-binding protein YbaB</fullName>
    </submittedName>
</protein>
<dbReference type="STRING" id="394193.SAMN04489732_113200"/>
<organism evidence="1 2">
    <name type="scientific">Amycolatopsis saalfeldensis</name>
    <dbReference type="NCBI Taxonomy" id="394193"/>
    <lineage>
        <taxon>Bacteria</taxon>
        <taxon>Bacillati</taxon>
        <taxon>Actinomycetota</taxon>
        <taxon>Actinomycetes</taxon>
        <taxon>Pseudonocardiales</taxon>
        <taxon>Pseudonocardiaceae</taxon>
        <taxon>Amycolatopsis</taxon>
    </lineage>
</organism>
<dbReference type="InterPro" id="IPR004401">
    <property type="entry name" value="YbaB/EbfC"/>
</dbReference>
<gene>
    <name evidence="1" type="ORF">SAMN04489732_113200</name>
</gene>
<dbReference type="GO" id="GO:0003677">
    <property type="term" value="F:DNA binding"/>
    <property type="evidence" value="ECO:0007669"/>
    <property type="project" value="UniProtKB-KW"/>
</dbReference>
<accession>A0A1H8YCH3</accession>
<dbReference type="SUPFAM" id="SSF82607">
    <property type="entry name" value="YbaB-like"/>
    <property type="match status" value="1"/>
</dbReference>
<dbReference type="Gene3D" id="3.30.1310.10">
    <property type="entry name" value="Nucleoid-associated protein YbaB-like domain"/>
    <property type="match status" value="1"/>
</dbReference>
<proteinExistence type="predicted"/>
<keyword evidence="1" id="KW-0238">DNA-binding</keyword>
<dbReference type="RefSeq" id="WP_091621699.1">
    <property type="nucleotide sequence ID" value="NZ_FOEF01000013.1"/>
</dbReference>